<comment type="caution">
    <text evidence="3">The sequence shown here is derived from an EMBL/GenBank/DDBJ whole genome shotgun (WGS) entry which is preliminary data.</text>
</comment>
<feature type="region of interest" description="Disordered" evidence="1">
    <location>
        <begin position="316"/>
        <end position="366"/>
    </location>
</feature>
<accession>A0A843TAI6</accession>
<dbReference type="AlphaFoldDB" id="A0A843TAI6"/>
<reference evidence="3" key="1">
    <citation type="submission" date="2017-07" db="EMBL/GenBank/DDBJ databases">
        <title>Taro Niue Genome Assembly and Annotation.</title>
        <authorList>
            <person name="Atibalentja N."/>
            <person name="Keating K."/>
            <person name="Fields C.J."/>
        </authorList>
    </citation>
    <scope>NUCLEOTIDE SEQUENCE</scope>
    <source>
        <strain evidence="3">Niue_2</strain>
        <tissue evidence="3">Leaf</tissue>
    </source>
</reference>
<feature type="compositionally biased region" description="Low complexity" evidence="1">
    <location>
        <begin position="316"/>
        <end position="349"/>
    </location>
</feature>
<evidence type="ECO:0000313" key="3">
    <source>
        <dbReference type="EMBL" id="MQL69342.1"/>
    </source>
</evidence>
<feature type="domain" description="Retrotransposon gag" evidence="2">
    <location>
        <begin position="196"/>
        <end position="276"/>
    </location>
</feature>
<dbReference type="EMBL" id="NMUH01000035">
    <property type="protein sequence ID" value="MQL69342.1"/>
    <property type="molecule type" value="Genomic_DNA"/>
</dbReference>
<dbReference type="Pfam" id="PF03732">
    <property type="entry name" value="Retrotrans_gag"/>
    <property type="match status" value="1"/>
</dbReference>
<evidence type="ECO:0000256" key="1">
    <source>
        <dbReference type="SAM" id="MobiDB-lite"/>
    </source>
</evidence>
<evidence type="ECO:0000313" key="4">
    <source>
        <dbReference type="Proteomes" id="UP000652761"/>
    </source>
</evidence>
<feature type="region of interest" description="Disordered" evidence="1">
    <location>
        <begin position="410"/>
        <end position="429"/>
    </location>
</feature>
<evidence type="ECO:0000259" key="2">
    <source>
        <dbReference type="Pfam" id="PF03732"/>
    </source>
</evidence>
<dbReference type="InterPro" id="IPR005162">
    <property type="entry name" value="Retrotrans_gag_dom"/>
</dbReference>
<gene>
    <name evidence="3" type="ORF">Taro_001648</name>
</gene>
<feature type="compositionally biased region" description="Basic residues" evidence="1">
    <location>
        <begin position="352"/>
        <end position="361"/>
    </location>
</feature>
<proteinExistence type="predicted"/>
<organism evidence="3 4">
    <name type="scientific">Colocasia esculenta</name>
    <name type="common">Wild taro</name>
    <name type="synonym">Arum esculentum</name>
    <dbReference type="NCBI Taxonomy" id="4460"/>
    <lineage>
        <taxon>Eukaryota</taxon>
        <taxon>Viridiplantae</taxon>
        <taxon>Streptophyta</taxon>
        <taxon>Embryophyta</taxon>
        <taxon>Tracheophyta</taxon>
        <taxon>Spermatophyta</taxon>
        <taxon>Magnoliopsida</taxon>
        <taxon>Liliopsida</taxon>
        <taxon>Araceae</taxon>
        <taxon>Aroideae</taxon>
        <taxon>Colocasieae</taxon>
        <taxon>Colocasia</taxon>
    </lineage>
</organism>
<keyword evidence="4" id="KW-1185">Reference proteome</keyword>
<name>A0A843TAI6_COLES</name>
<dbReference type="Proteomes" id="UP000652761">
    <property type="component" value="Unassembled WGS sequence"/>
</dbReference>
<sequence length="482" mass="53780">MVSAVYLILAAIDTLSVFRLLYACCVTVYPFLLCYLDVGATPSRRLVCGCPPLVSQDVECDSVLCVLLVVVLSRSPWSPFSTARVKGRGKTGCGPDARESVCSVHTWLGLRASVVGLRRLPFQASLATLVSMAPRRRPREGVAEQATRQEVGDAPPSQQTQPLPQDAHSGIVPPPPPPPQVAQGLDMTRFLEGMAQFVAQHRDAPIPWQEFVVSFERAFCPTYVRTERLYQFLDLQQRDSTVVQYRARFVELGRYAPQIMGDEGLRTQQFVRGLRPELRQALIVARVTDLDVAYQTAAALEADTLRTRARSAEVLTQVVPSQPHQQQSSVQTTPRTATSYASTSTGTMAKSGSRRKFRRDRRQAEQSRQVSLRSRYSVLLLGSVTGVTRWVIWREIVLFYLVCRSSRPSHSPECSSSSSSSSRHLCSSVSRPEGLMPLAWRWMPCRDTHPLEEQLASILDAIDVYPQLDVVWQPYLEEGDEG</sequence>
<protein>
    <recommendedName>
        <fullName evidence="2">Retrotransposon gag domain-containing protein</fullName>
    </recommendedName>
</protein>
<feature type="region of interest" description="Disordered" evidence="1">
    <location>
        <begin position="136"/>
        <end position="182"/>
    </location>
</feature>